<dbReference type="Pfam" id="PF14520">
    <property type="entry name" value="HHH_5"/>
    <property type="match status" value="1"/>
</dbReference>
<evidence type="ECO:0000313" key="11">
    <source>
        <dbReference type="Proteomes" id="UP000594903"/>
    </source>
</evidence>
<dbReference type="RefSeq" id="WP_018574133.1">
    <property type="nucleotide sequence ID" value="NZ_CP065725.1"/>
</dbReference>
<evidence type="ECO:0000259" key="7">
    <source>
        <dbReference type="SMART" id="SM00278"/>
    </source>
</evidence>
<dbReference type="Gene3D" id="2.40.50.140">
    <property type="entry name" value="Nucleic acid-binding proteins"/>
    <property type="match status" value="1"/>
</dbReference>
<dbReference type="OrthoDB" id="5293449at2"/>
<dbReference type="InterPro" id="IPR010994">
    <property type="entry name" value="RuvA_2-like"/>
</dbReference>
<proteinExistence type="inferred from homology"/>
<dbReference type="EMBL" id="UGSB01000001">
    <property type="protein sequence ID" value="SUA52824.1"/>
    <property type="molecule type" value="Genomic_DNA"/>
</dbReference>
<evidence type="ECO:0000313" key="8">
    <source>
        <dbReference type="EMBL" id="QPT40808.1"/>
    </source>
</evidence>
<keyword evidence="3 6" id="KW-0238">DNA-binding</keyword>
<evidence type="ECO:0000256" key="4">
    <source>
        <dbReference type="ARBA" id="ARBA00023172"/>
    </source>
</evidence>
<dbReference type="NCBIfam" id="TIGR00084">
    <property type="entry name" value="ruvA"/>
    <property type="match status" value="1"/>
</dbReference>
<evidence type="ECO:0000313" key="9">
    <source>
        <dbReference type="EMBL" id="SUA52824.1"/>
    </source>
</evidence>
<comment type="subcellular location">
    <subcellularLocation>
        <location evidence="6">Cytoplasm</location>
    </subcellularLocation>
</comment>
<evidence type="ECO:0000256" key="5">
    <source>
        <dbReference type="ARBA" id="ARBA00023204"/>
    </source>
</evidence>
<comment type="function">
    <text evidence="6">The RuvA-RuvB-RuvC complex processes Holliday junction (HJ) DNA during genetic recombination and DNA repair, while the RuvA-RuvB complex plays an important role in the rescue of blocked DNA replication forks via replication fork reversal (RFR). RuvA specifically binds to HJ cruciform DNA, conferring on it an open structure. The RuvB hexamer acts as an ATP-dependent pump, pulling dsDNA into and through the RuvAB complex. HJ branch migration allows RuvC to scan DNA until it finds its consensus sequence, where it cleaves and resolves the cruciform DNA.</text>
</comment>
<comment type="caution">
    <text evidence="6">Lacks conserved residue(s) required for the propagation of feature annotation.</text>
</comment>
<keyword evidence="2 6" id="KW-0227">DNA damage</keyword>
<keyword evidence="11" id="KW-1185">Reference proteome</keyword>
<organism evidence="9 10">
    <name type="scientific">Oligella ureolytica</name>
    <dbReference type="NCBI Taxonomy" id="90244"/>
    <lineage>
        <taxon>Bacteria</taxon>
        <taxon>Pseudomonadati</taxon>
        <taxon>Pseudomonadota</taxon>
        <taxon>Betaproteobacteria</taxon>
        <taxon>Burkholderiales</taxon>
        <taxon>Alcaligenaceae</taxon>
        <taxon>Oligella</taxon>
    </lineage>
</organism>
<dbReference type="GO" id="GO:0016787">
    <property type="term" value="F:hydrolase activity"/>
    <property type="evidence" value="ECO:0007669"/>
    <property type="project" value="UniProtKB-KW"/>
</dbReference>
<keyword evidence="9" id="KW-0347">Helicase</keyword>
<dbReference type="SUPFAM" id="SSF47781">
    <property type="entry name" value="RuvA domain 2-like"/>
    <property type="match status" value="1"/>
</dbReference>
<dbReference type="InterPro" id="IPR011114">
    <property type="entry name" value="RuvA_C"/>
</dbReference>
<dbReference type="Pfam" id="PF07499">
    <property type="entry name" value="RuvA_C"/>
    <property type="match status" value="1"/>
</dbReference>
<evidence type="ECO:0000256" key="2">
    <source>
        <dbReference type="ARBA" id="ARBA00022763"/>
    </source>
</evidence>
<keyword evidence="4 6" id="KW-0233">DNA recombination</keyword>
<dbReference type="GO" id="GO:0005737">
    <property type="term" value="C:cytoplasm"/>
    <property type="evidence" value="ECO:0007669"/>
    <property type="project" value="UniProtKB-SubCell"/>
</dbReference>
<feature type="domain" description="Helix-hairpin-helix DNA-binding motif class 1" evidence="7">
    <location>
        <begin position="108"/>
        <end position="127"/>
    </location>
</feature>
<protein>
    <recommendedName>
        <fullName evidence="6">Holliday junction branch migration complex subunit RuvA</fullName>
    </recommendedName>
</protein>
<comment type="domain">
    <text evidence="6">Has three domains with a flexible linker between the domains II and III and assumes an 'L' shape. Domain III is highly mobile and contacts RuvB.</text>
</comment>
<dbReference type="InterPro" id="IPR013849">
    <property type="entry name" value="DNA_helicase_Holl-junc_RuvA_I"/>
</dbReference>
<feature type="region of interest" description="Domain III" evidence="6">
    <location>
        <begin position="150"/>
        <end position="193"/>
    </location>
</feature>
<evidence type="ECO:0000256" key="6">
    <source>
        <dbReference type="HAMAP-Rule" id="MF_00031"/>
    </source>
</evidence>
<sequence length="193" mass="21107">MIGRIRGKLIEKSPPLICVDVNGIGYDVHVPMNDLYDLPALGEEVTLYTHFVVREDVQQLYGFLNDTERQTFRTLIKITGIGPRTGLAILSGISAEQLASAVEEEDLNLLCKIPGIGKKTAERIILELRGKLGAIVPAATSASPSPAMQRQDITNALMALGYSERELQRVLKELDPAIDVTEGIKQALKLLSK</sequence>
<keyword evidence="5 6" id="KW-0234">DNA repair</keyword>
<keyword evidence="9" id="KW-0547">Nucleotide-binding</keyword>
<dbReference type="Pfam" id="PF01330">
    <property type="entry name" value="RuvA_N"/>
    <property type="match status" value="1"/>
</dbReference>
<reference evidence="9 10" key="1">
    <citation type="submission" date="2018-06" db="EMBL/GenBank/DDBJ databases">
        <authorList>
            <consortium name="Pathogen Informatics"/>
            <person name="Doyle S."/>
        </authorList>
    </citation>
    <scope>NUCLEOTIDE SEQUENCE [LARGE SCALE GENOMIC DNA]</scope>
    <source>
        <strain evidence="9 10">NCTC11997</strain>
    </source>
</reference>
<dbReference type="STRING" id="1122619.GCA_000373745_00950"/>
<dbReference type="SMART" id="SM00278">
    <property type="entry name" value="HhH1"/>
    <property type="match status" value="2"/>
</dbReference>
<dbReference type="InterPro" id="IPR012340">
    <property type="entry name" value="NA-bd_OB-fold"/>
</dbReference>
<dbReference type="Proteomes" id="UP000254603">
    <property type="component" value="Unassembled WGS sequence"/>
</dbReference>
<dbReference type="InterPro" id="IPR036267">
    <property type="entry name" value="RuvA_C_sf"/>
</dbReference>
<keyword evidence="9" id="KW-0378">Hydrolase</keyword>
<dbReference type="EMBL" id="CP065725">
    <property type="protein sequence ID" value="QPT40808.1"/>
    <property type="molecule type" value="Genomic_DNA"/>
</dbReference>
<dbReference type="CDD" id="cd14332">
    <property type="entry name" value="UBA_RuvA_C"/>
    <property type="match status" value="1"/>
</dbReference>
<dbReference type="AlphaFoldDB" id="A0A378XEQ8"/>
<dbReference type="SUPFAM" id="SSF50249">
    <property type="entry name" value="Nucleic acid-binding proteins"/>
    <property type="match status" value="1"/>
</dbReference>
<dbReference type="GO" id="GO:0006281">
    <property type="term" value="P:DNA repair"/>
    <property type="evidence" value="ECO:0007669"/>
    <property type="project" value="UniProtKB-UniRule"/>
</dbReference>
<dbReference type="GO" id="GO:0006310">
    <property type="term" value="P:DNA recombination"/>
    <property type="evidence" value="ECO:0007669"/>
    <property type="project" value="UniProtKB-UniRule"/>
</dbReference>
<keyword evidence="9" id="KW-0067">ATP-binding</keyword>
<dbReference type="GO" id="GO:0048476">
    <property type="term" value="C:Holliday junction resolvase complex"/>
    <property type="evidence" value="ECO:0007669"/>
    <property type="project" value="UniProtKB-UniRule"/>
</dbReference>
<keyword evidence="1 6" id="KW-0963">Cytoplasm</keyword>
<dbReference type="Gene3D" id="1.10.8.10">
    <property type="entry name" value="DNA helicase RuvA subunit, C-terminal domain"/>
    <property type="match status" value="1"/>
</dbReference>
<feature type="region of interest" description="Domain I" evidence="6">
    <location>
        <begin position="1"/>
        <end position="64"/>
    </location>
</feature>
<evidence type="ECO:0000256" key="3">
    <source>
        <dbReference type="ARBA" id="ARBA00023125"/>
    </source>
</evidence>
<feature type="domain" description="Helix-hairpin-helix DNA-binding motif class 1" evidence="7">
    <location>
        <begin position="73"/>
        <end position="92"/>
    </location>
</feature>
<dbReference type="InterPro" id="IPR003583">
    <property type="entry name" value="Hlx-hairpin-Hlx_DNA-bd_motif"/>
</dbReference>
<dbReference type="HAMAP" id="MF_00031">
    <property type="entry name" value="DNA_HJ_migration_RuvA"/>
    <property type="match status" value="1"/>
</dbReference>
<accession>A0A378XEQ8</accession>
<evidence type="ECO:0000313" key="10">
    <source>
        <dbReference type="Proteomes" id="UP000254603"/>
    </source>
</evidence>
<dbReference type="SUPFAM" id="SSF46929">
    <property type="entry name" value="DNA helicase RuvA subunit, C-terminal domain"/>
    <property type="match status" value="1"/>
</dbReference>
<comment type="subunit">
    <text evidence="6">Homotetramer. Forms an RuvA(8)-RuvB(12)-Holliday junction (HJ) complex. HJ DNA is sandwiched between 2 RuvA tetramers; dsDNA enters through RuvA and exits via RuvB. An RuvB hexamer assembles on each DNA strand where it exits the tetramer. Each RuvB hexamer is contacted by two RuvA subunits (via domain III) on 2 adjacent RuvB subunits; this complex drives branch migration. In the full resolvosome a probable DNA-RuvA(4)-RuvB(12)-RuvC(2) complex forms which resolves the HJ.</text>
</comment>
<dbReference type="Gene3D" id="1.10.150.20">
    <property type="entry name" value="5' to 3' exonuclease, C-terminal subdomain"/>
    <property type="match status" value="1"/>
</dbReference>
<gene>
    <name evidence="6 9" type="primary">ruvA</name>
    <name evidence="8" type="ORF">I6G29_04355</name>
    <name evidence="9" type="ORF">NCTC11997_00922</name>
</gene>
<reference evidence="8 11" key="2">
    <citation type="submission" date="2020-12" db="EMBL/GenBank/DDBJ databases">
        <title>FDA dAtabase for Regulatory Grade micrObial Sequences (FDA-ARGOS): Supporting development and validation of Infectious Disease Dx tests.</title>
        <authorList>
            <person name="Sproer C."/>
            <person name="Gronow S."/>
            <person name="Severitt S."/>
            <person name="Schroder I."/>
            <person name="Tallon L."/>
            <person name="Sadzewicz L."/>
            <person name="Zhao X."/>
            <person name="Boylan J."/>
            <person name="Ott S."/>
            <person name="Bowen H."/>
            <person name="Vavikolanu K."/>
            <person name="Mehta A."/>
            <person name="Aluvathingal J."/>
            <person name="Nadendla S."/>
            <person name="Lowell S."/>
            <person name="Myers T."/>
            <person name="Yan Y."/>
            <person name="Sichtig H."/>
        </authorList>
    </citation>
    <scope>NUCLEOTIDE SEQUENCE [LARGE SCALE GENOMIC DNA]</scope>
    <source>
        <strain evidence="8 11">FDAARGOS_872</strain>
    </source>
</reference>
<dbReference type="InterPro" id="IPR000085">
    <property type="entry name" value="RuvA"/>
</dbReference>
<dbReference type="GO" id="GO:0009378">
    <property type="term" value="F:four-way junction helicase activity"/>
    <property type="evidence" value="ECO:0007669"/>
    <property type="project" value="InterPro"/>
</dbReference>
<dbReference type="GO" id="GO:0005524">
    <property type="term" value="F:ATP binding"/>
    <property type="evidence" value="ECO:0007669"/>
    <property type="project" value="InterPro"/>
</dbReference>
<dbReference type="GO" id="GO:0000400">
    <property type="term" value="F:four-way junction DNA binding"/>
    <property type="evidence" value="ECO:0007669"/>
    <property type="project" value="UniProtKB-UniRule"/>
</dbReference>
<dbReference type="GO" id="GO:0009379">
    <property type="term" value="C:Holliday junction helicase complex"/>
    <property type="evidence" value="ECO:0007669"/>
    <property type="project" value="InterPro"/>
</dbReference>
<name>A0A378XEQ8_9BURK</name>
<evidence type="ECO:0000256" key="1">
    <source>
        <dbReference type="ARBA" id="ARBA00022490"/>
    </source>
</evidence>
<comment type="similarity">
    <text evidence="6">Belongs to the RuvA family.</text>
</comment>
<dbReference type="Proteomes" id="UP000594903">
    <property type="component" value="Chromosome"/>
</dbReference>